<evidence type="ECO:0000256" key="1">
    <source>
        <dbReference type="SAM" id="MobiDB-lite"/>
    </source>
</evidence>
<dbReference type="Proteomes" id="UP001151760">
    <property type="component" value="Unassembled WGS sequence"/>
</dbReference>
<feature type="region of interest" description="Disordered" evidence="1">
    <location>
        <begin position="193"/>
        <end position="243"/>
    </location>
</feature>
<name>A0ABQ4YNA7_9ASTR</name>
<comment type="caution">
    <text evidence="2">The sequence shown here is derived from an EMBL/GenBank/DDBJ whole genome shotgun (WGS) entry which is preliminary data.</text>
</comment>
<dbReference type="EMBL" id="BQNB010010589">
    <property type="protein sequence ID" value="GJS79318.1"/>
    <property type="molecule type" value="Genomic_DNA"/>
</dbReference>
<proteinExistence type="predicted"/>
<protein>
    <submittedName>
        <fullName evidence="2">Uncharacterized protein</fullName>
    </submittedName>
</protein>
<feature type="compositionally biased region" description="Polar residues" evidence="1">
    <location>
        <begin position="277"/>
        <end position="286"/>
    </location>
</feature>
<keyword evidence="3" id="KW-1185">Reference proteome</keyword>
<reference evidence="2" key="1">
    <citation type="journal article" date="2022" name="Int. J. Mol. Sci.">
        <title>Draft Genome of Tanacetum Coccineum: Genomic Comparison of Closely Related Tanacetum-Family Plants.</title>
        <authorList>
            <person name="Yamashiro T."/>
            <person name="Shiraishi A."/>
            <person name="Nakayama K."/>
            <person name="Satake H."/>
        </authorList>
    </citation>
    <scope>NUCLEOTIDE SEQUENCE</scope>
</reference>
<gene>
    <name evidence="2" type="ORF">Tco_0729199</name>
</gene>
<reference evidence="2" key="2">
    <citation type="submission" date="2022-01" db="EMBL/GenBank/DDBJ databases">
        <authorList>
            <person name="Yamashiro T."/>
            <person name="Shiraishi A."/>
            <person name="Satake H."/>
            <person name="Nakayama K."/>
        </authorList>
    </citation>
    <scope>NUCLEOTIDE SEQUENCE</scope>
</reference>
<evidence type="ECO:0000313" key="3">
    <source>
        <dbReference type="Proteomes" id="UP001151760"/>
    </source>
</evidence>
<organism evidence="2 3">
    <name type="scientific">Tanacetum coccineum</name>
    <dbReference type="NCBI Taxonomy" id="301880"/>
    <lineage>
        <taxon>Eukaryota</taxon>
        <taxon>Viridiplantae</taxon>
        <taxon>Streptophyta</taxon>
        <taxon>Embryophyta</taxon>
        <taxon>Tracheophyta</taxon>
        <taxon>Spermatophyta</taxon>
        <taxon>Magnoliopsida</taxon>
        <taxon>eudicotyledons</taxon>
        <taxon>Gunneridae</taxon>
        <taxon>Pentapetalae</taxon>
        <taxon>asterids</taxon>
        <taxon>campanulids</taxon>
        <taxon>Asterales</taxon>
        <taxon>Asteraceae</taxon>
        <taxon>Asteroideae</taxon>
        <taxon>Anthemideae</taxon>
        <taxon>Anthemidinae</taxon>
        <taxon>Tanacetum</taxon>
    </lineage>
</organism>
<accession>A0ABQ4YNA7</accession>
<feature type="compositionally biased region" description="Low complexity" evidence="1">
    <location>
        <begin position="214"/>
        <end position="223"/>
    </location>
</feature>
<sequence>MAASAITISSDSLDESVGSPPSRVILFGDIPTVIPSTSVVAPKTSTLAPVISSAAPIVETTLVSSPTRLCGLVSYTGSDSDSPDEMSSPEHISPLPAISPLLCTDSFEAPNSSDGLPSQDPYVATVARWRSRVTARPSSSYEFPIAPVTAPLRIHRWSTILIRPGEAIPFGRPYRTHLNGSCKLLTARKRVGPLPTRRLASRHASPRTSDHHSSSSSSSSDSSPAYSLGLDASDQAHSGSSTRDVSPRLCYLLRRAPRRSEAFCHWCAAPLSTLYPPTTSESSSGDPSERLVHLSSHSAEPSRKRCRSPVDSVPLSRPVTGSLAPTHADLLPPRKRFRDSYSSKASIEDDAEVGPIETGVDMKLGIGDGDDVRNHVEIDLRDVRDDTEEYEADVSAGDTDKVGIDPMTAPIVEEEIIEPAGEDCFDSSGTRDGIVRSVEDMPVDLDDAVHDFYHHMSEVRVDRIIGIETAQRRLEAD</sequence>
<evidence type="ECO:0000313" key="2">
    <source>
        <dbReference type="EMBL" id="GJS79318.1"/>
    </source>
</evidence>
<feature type="region of interest" description="Disordered" evidence="1">
    <location>
        <begin position="277"/>
        <end position="348"/>
    </location>
</feature>